<evidence type="ECO:0000256" key="1">
    <source>
        <dbReference type="SAM" id="Coils"/>
    </source>
</evidence>
<accession>A0A8K0RDP8</accession>
<organism evidence="3 4">
    <name type="scientific">Paraphoma chrysanthemicola</name>
    <dbReference type="NCBI Taxonomy" id="798071"/>
    <lineage>
        <taxon>Eukaryota</taxon>
        <taxon>Fungi</taxon>
        <taxon>Dikarya</taxon>
        <taxon>Ascomycota</taxon>
        <taxon>Pezizomycotina</taxon>
        <taxon>Dothideomycetes</taxon>
        <taxon>Pleosporomycetidae</taxon>
        <taxon>Pleosporales</taxon>
        <taxon>Pleosporineae</taxon>
        <taxon>Phaeosphaeriaceae</taxon>
        <taxon>Paraphoma</taxon>
    </lineage>
</organism>
<sequence length="405" mass="45914">MFFSKKRAAESNTSSAPLPSESVIDKLTHEVATLRIQREEFQVLYESNRQTLEHLNEDLDVKNQEYNQLRNCNHTLNSELQKAEAIAKKTVSDLQSSIRALEVNLEQAETERDNASAKLDQLRTTAWYQLHVNDETVGERNDLIKALKADRYKSQQQQRDRAVTELEALKDEYKKASDLHVQLNGLREDCDFTTERNPQITELQTTINNKQTQALIHDAETSDLHARLDVLQAAHDQHFHDKVTLETQLTALHRENENLATKIANADAVAVKTNNMANAILQQLRVLLIATAEKNAQRQAQFDGMYTQQIDAAQRFSAQLRAKTSAIRDLEVKLKQSELDSLNRVSSCEDQIAGLKNQIHCLVLDRDGEVAKADAWQELVNMQKIEADGRVAALEAQIVQLKACE</sequence>
<reference evidence="3" key="1">
    <citation type="journal article" date="2021" name="Nat. Commun.">
        <title>Genetic determinants of endophytism in the Arabidopsis root mycobiome.</title>
        <authorList>
            <person name="Mesny F."/>
            <person name="Miyauchi S."/>
            <person name="Thiergart T."/>
            <person name="Pickel B."/>
            <person name="Atanasova L."/>
            <person name="Karlsson M."/>
            <person name="Huettel B."/>
            <person name="Barry K.W."/>
            <person name="Haridas S."/>
            <person name="Chen C."/>
            <person name="Bauer D."/>
            <person name="Andreopoulos W."/>
            <person name="Pangilinan J."/>
            <person name="LaButti K."/>
            <person name="Riley R."/>
            <person name="Lipzen A."/>
            <person name="Clum A."/>
            <person name="Drula E."/>
            <person name="Henrissat B."/>
            <person name="Kohler A."/>
            <person name="Grigoriev I.V."/>
            <person name="Martin F.M."/>
            <person name="Hacquard S."/>
        </authorList>
    </citation>
    <scope>NUCLEOTIDE SEQUENCE</scope>
    <source>
        <strain evidence="3">MPI-SDFR-AT-0120</strain>
    </source>
</reference>
<dbReference type="EMBL" id="JAGMVJ010000005">
    <property type="protein sequence ID" value="KAH7090443.1"/>
    <property type="molecule type" value="Genomic_DNA"/>
</dbReference>
<evidence type="ECO:0000313" key="4">
    <source>
        <dbReference type="Proteomes" id="UP000813461"/>
    </source>
</evidence>
<gene>
    <name evidence="3" type="ORF">FB567DRAFT_546641</name>
</gene>
<feature type="coiled-coil region" evidence="1">
    <location>
        <begin position="45"/>
        <end position="125"/>
    </location>
</feature>
<keyword evidence="1" id="KW-0175">Coiled coil</keyword>
<dbReference type="AlphaFoldDB" id="A0A8K0RDP8"/>
<feature type="coiled-coil region" evidence="1">
    <location>
        <begin position="152"/>
        <end position="186"/>
    </location>
</feature>
<dbReference type="OrthoDB" id="5875463at2759"/>
<name>A0A8K0RDP8_9PLEO</name>
<keyword evidence="4" id="KW-1185">Reference proteome</keyword>
<comment type="caution">
    <text evidence="3">The sequence shown here is derived from an EMBL/GenBank/DDBJ whole genome shotgun (WGS) entry which is preliminary data.</text>
</comment>
<proteinExistence type="predicted"/>
<evidence type="ECO:0000256" key="2">
    <source>
        <dbReference type="SAM" id="MobiDB-lite"/>
    </source>
</evidence>
<dbReference type="Proteomes" id="UP000813461">
    <property type="component" value="Unassembled WGS sequence"/>
</dbReference>
<protein>
    <submittedName>
        <fullName evidence="3">Uncharacterized protein</fullName>
    </submittedName>
</protein>
<feature type="region of interest" description="Disordered" evidence="2">
    <location>
        <begin position="1"/>
        <end position="20"/>
    </location>
</feature>
<evidence type="ECO:0000313" key="3">
    <source>
        <dbReference type="EMBL" id="KAH7090443.1"/>
    </source>
</evidence>